<dbReference type="PANTHER" id="PTHR38681:SF1">
    <property type="entry name" value="RETROVIRUS-RELATED POL POLYPROTEIN FROM TRANSPOSON 412-LIKE PROTEIN"/>
    <property type="match status" value="1"/>
</dbReference>
<protein>
    <recommendedName>
        <fullName evidence="1">Integrase catalytic domain-containing protein</fullName>
    </recommendedName>
</protein>
<dbReference type="STRING" id="105785.A0A2J7QUR3"/>
<keyword evidence="3" id="KW-1185">Reference proteome</keyword>
<dbReference type="GO" id="GO:0003676">
    <property type="term" value="F:nucleic acid binding"/>
    <property type="evidence" value="ECO:0007669"/>
    <property type="project" value="InterPro"/>
</dbReference>
<dbReference type="PANTHER" id="PTHR38681">
    <property type="entry name" value="RETROVIRUS-RELATED POL POLYPROTEIN FROM TRANSPOSON 412-LIKE PROTEIN-RELATED"/>
    <property type="match status" value="1"/>
</dbReference>
<comment type="caution">
    <text evidence="2">The sequence shown here is derived from an EMBL/GenBank/DDBJ whole genome shotgun (WGS) entry which is preliminary data.</text>
</comment>
<dbReference type="AlphaFoldDB" id="A0A2J7QUR3"/>
<proteinExistence type="predicted"/>
<dbReference type="Pfam" id="PF00665">
    <property type="entry name" value="rve"/>
    <property type="match status" value="1"/>
</dbReference>
<dbReference type="EMBL" id="NEVH01010489">
    <property type="protein sequence ID" value="PNF32322.1"/>
    <property type="molecule type" value="Genomic_DNA"/>
</dbReference>
<reference evidence="2 3" key="1">
    <citation type="submission" date="2017-12" db="EMBL/GenBank/DDBJ databases">
        <title>Hemimetabolous genomes reveal molecular basis of termite eusociality.</title>
        <authorList>
            <person name="Harrison M.C."/>
            <person name="Jongepier E."/>
            <person name="Robertson H.M."/>
            <person name="Arning N."/>
            <person name="Bitard-Feildel T."/>
            <person name="Chao H."/>
            <person name="Childers C.P."/>
            <person name="Dinh H."/>
            <person name="Doddapaneni H."/>
            <person name="Dugan S."/>
            <person name="Gowin J."/>
            <person name="Greiner C."/>
            <person name="Han Y."/>
            <person name="Hu H."/>
            <person name="Hughes D.S.T."/>
            <person name="Huylmans A.-K."/>
            <person name="Kemena C."/>
            <person name="Kremer L.P.M."/>
            <person name="Lee S.L."/>
            <person name="Lopez-Ezquerra A."/>
            <person name="Mallet L."/>
            <person name="Monroy-Kuhn J.M."/>
            <person name="Moser A."/>
            <person name="Murali S.C."/>
            <person name="Muzny D.M."/>
            <person name="Otani S."/>
            <person name="Piulachs M.-D."/>
            <person name="Poelchau M."/>
            <person name="Qu J."/>
            <person name="Schaub F."/>
            <person name="Wada-Katsumata A."/>
            <person name="Worley K.C."/>
            <person name="Xie Q."/>
            <person name="Ylla G."/>
            <person name="Poulsen M."/>
            <person name="Gibbs R.A."/>
            <person name="Schal C."/>
            <person name="Richards S."/>
            <person name="Belles X."/>
            <person name="Korb J."/>
            <person name="Bornberg-Bauer E."/>
        </authorList>
    </citation>
    <scope>NUCLEOTIDE SEQUENCE [LARGE SCALE GENOMIC DNA]</scope>
    <source>
        <tissue evidence="2">Whole body</tissue>
    </source>
</reference>
<dbReference type="SUPFAM" id="SSF53098">
    <property type="entry name" value="Ribonuclease H-like"/>
    <property type="match status" value="1"/>
</dbReference>
<gene>
    <name evidence="2" type="ORF">B7P43_G14020</name>
</gene>
<feature type="domain" description="Integrase catalytic" evidence="1">
    <location>
        <begin position="1"/>
        <end position="150"/>
    </location>
</feature>
<dbReference type="PROSITE" id="PS50994">
    <property type="entry name" value="INTEGRASE"/>
    <property type="match status" value="1"/>
</dbReference>
<evidence type="ECO:0000313" key="2">
    <source>
        <dbReference type="EMBL" id="PNF32322.1"/>
    </source>
</evidence>
<dbReference type="FunFam" id="3.30.420.10:FF:000032">
    <property type="entry name" value="Retrovirus-related Pol polyprotein from transposon 297-like Protein"/>
    <property type="match status" value="1"/>
</dbReference>
<dbReference type="OrthoDB" id="422540at2759"/>
<dbReference type="InterPro" id="IPR036397">
    <property type="entry name" value="RNaseH_sf"/>
</dbReference>
<evidence type="ECO:0000313" key="3">
    <source>
        <dbReference type="Proteomes" id="UP000235965"/>
    </source>
</evidence>
<dbReference type="InterPro" id="IPR001584">
    <property type="entry name" value="Integrase_cat-core"/>
</dbReference>
<dbReference type="InterPro" id="IPR012337">
    <property type="entry name" value="RNaseH-like_sf"/>
</dbReference>
<organism evidence="2 3">
    <name type="scientific">Cryptotermes secundus</name>
    <dbReference type="NCBI Taxonomy" id="105785"/>
    <lineage>
        <taxon>Eukaryota</taxon>
        <taxon>Metazoa</taxon>
        <taxon>Ecdysozoa</taxon>
        <taxon>Arthropoda</taxon>
        <taxon>Hexapoda</taxon>
        <taxon>Insecta</taxon>
        <taxon>Pterygota</taxon>
        <taxon>Neoptera</taxon>
        <taxon>Polyneoptera</taxon>
        <taxon>Dictyoptera</taxon>
        <taxon>Blattodea</taxon>
        <taxon>Blattoidea</taxon>
        <taxon>Termitoidae</taxon>
        <taxon>Kalotermitidae</taxon>
        <taxon>Cryptotermitinae</taxon>
        <taxon>Cryptotermes</taxon>
    </lineage>
</organism>
<dbReference type="InParanoid" id="A0A2J7QUR3"/>
<evidence type="ECO:0000259" key="1">
    <source>
        <dbReference type="PROSITE" id="PS50994"/>
    </source>
</evidence>
<accession>A0A2J7QUR3</accession>
<dbReference type="Proteomes" id="UP000235965">
    <property type="component" value="Unassembled WGS sequence"/>
</dbReference>
<sequence>MSEGYAYCLTAVDRFTHWPETIPIPDITADTVARALLTGWISRFGCPQTITTDQGRQFESQLFHSLAKLCGIQLSRTTAHHPAANGLVERFHRTLKAAIMCHADQHWTEALPLVLLGIRTAFKEDLQASVAELVYGEPLRIPGELLTPTAEPVDPAHLITQLRQYMARLRPIPATRHASQATFVHSDLEKCTHVFLRQDTARRALEPPYSGPYQVLSRKDKTMQILVRGRFVTVSTDRVKPAYMLNETGRGTTTETFNPAADETTTAVPHAVPPQPVQRTTRSGRHVRFPDRFNS</sequence>
<name>A0A2J7QUR3_9NEOP</name>
<dbReference type="GO" id="GO:0015074">
    <property type="term" value="P:DNA integration"/>
    <property type="evidence" value="ECO:0007669"/>
    <property type="project" value="InterPro"/>
</dbReference>
<dbReference type="Gene3D" id="3.30.420.10">
    <property type="entry name" value="Ribonuclease H-like superfamily/Ribonuclease H"/>
    <property type="match status" value="1"/>
</dbReference>